<name>A0A6A6GBF4_9PEZI</name>
<dbReference type="Pfam" id="PF00026">
    <property type="entry name" value="Asp"/>
    <property type="match status" value="1"/>
</dbReference>
<evidence type="ECO:0000313" key="7">
    <source>
        <dbReference type="Proteomes" id="UP000799538"/>
    </source>
</evidence>
<dbReference type="GO" id="GO:0000324">
    <property type="term" value="C:fungal-type vacuole"/>
    <property type="evidence" value="ECO:0007669"/>
    <property type="project" value="TreeGrafter"/>
</dbReference>
<dbReference type="GO" id="GO:0006508">
    <property type="term" value="P:proteolysis"/>
    <property type="evidence" value="ECO:0007669"/>
    <property type="project" value="InterPro"/>
</dbReference>
<evidence type="ECO:0000256" key="3">
    <source>
        <dbReference type="SAM" id="MobiDB-lite"/>
    </source>
</evidence>
<dbReference type="PANTHER" id="PTHR47966">
    <property type="entry name" value="BETA-SITE APP-CLEAVING ENZYME, ISOFORM A-RELATED"/>
    <property type="match status" value="1"/>
</dbReference>
<dbReference type="InterPro" id="IPR001461">
    <property type="entry name" value="Aspartic_peptidase_A1"/>
</dbReference>
<sequence length="587" mass="62889">MAQPKAINIAPSQYWEGNDGSWSTFAVQIGNPPQTVRVLPASSGSSIWAVLPEGCAAEDDPENCGTQRGVLFDPANSTTFQRVGGESDFFQLPYETEASLGYAGNAIVGYDNVELGWPGAGGPALPSQVIAGYADKDNMLGLLGLTPRPVNVTSFIDRKPSPLGTLANENKTIPSSYWAYTAGAQYRTPRTQASLVFGGYDSLRGDLSKGLVVPMSTDTNRDLVVAINSISITTPSPASNVSVTGLPILALIDSVVPDIWLPLSACQVFETAFGLTYNSTAGKYFINETQHTSLLAQNSSVTFSLSPSTSSPLSAQVPITLPYASFDLTASYPVGGLTPNQTSRYFPLQRAANSTQFTLGRTFFQETYISVDYPRSEFRLTQALFPTDPSTSNLISISAPGSSTTSSSPPPLGAIIGIAIGGALLLLALATFLFLRHRRSRSEAREKAMEEKLNQVDEALRRQNAAENEKLKPELDATTTAVGRERGRWELDADENEAKTPWSASEGGGDADEKYNFASPGGFVGLDARRHEVPDNMLNEAQGNDGAVEMNGRGVVGELDSRQRVELDAGDQGWKSRAVELPAEKYD</sequence>
<dbReference type="InterPro" id="IPR021109">
    <property type="entry name" value="Peptidase_aspartic_dom_sf"/>
</dbReference>
<dbReference type="AlphaFoldDB" id="A0A6A6GBF4"/>
<evidence type="ECO:0000256" key="4">
    <source>
        <dbReference type="SAM" id="Phobius"/>
    </source>
</evidence>
<dbReference type="InterPro" id="IPR033121">
    <property type="entry name" value="PEPTIDASE_A1"/>
</dbReference>
<evidence type="ECO:0000256" key="2">
    <source>
        <dbReference type="SAM" id="Coils"/>
    </source>
</evidence>
<keyword evidence="7" id="KW-1185">Reference proteome</keyword>
<dbReference type="Proteomes" id="UP000799538">
    <property type="component" value="Unassembled WGS sequence"/>
</dbReference>
<reference evidence="7" key="1">
    <citation type="journal article" date="2020" name="Stud. Mycol.">
        <title>101 Dothideomycetes genomes: A test case for predicting lifestyles and emergence of pathogens.</title>
        <authorList>
            <person name="Haridas S."/>
            <person name="Albert R."/>
            <person name="Binder M."/>
            <person name="Bloem J."/>
            <person name="LaButti K."/>
            <person name="Salamov A."/>
            <person name="Andreopoulos B."/>
            <person name="Baker S."/>
            <person name="Barry K."/>
            <person name="Bills G."/>
            <person name="Bluhm B."/>
            <person name="Cannon C."/>
            <person name="Castanera R."/>
            <person name="Culley D."/>
            <person name="Daum C."/>
            <person name="Ezra D."/>
            <person name="Gonzalez J."/>
            <person name="Henrissat B."/>
            <person name="Kuo A."/>
            <person name="Liang C."/>
            <person name="Lipzen A."/>
            <person name="Lutzoni F."/>
            <person name="Magnuson J."/>
            <person name="Mondo S."/>
            <person name="Nolan M."/>
            <person name="Ohm R."/>
            <person name="Pangilinan J."/>
            <person name="Park H.-J."/>
            <person name="Ramirez L."/>
            <person name="Alfaro M."/>
            <person name="Sun H."/>
            <person name="Tritt A."/>
            <person name="Yoshinaga Y."/>
            <person name="Zwiers L.-H."/>
            <person name="Turgeon B."/>
            <person name="Goodwin S."/>
            <person name="Spatafora J."/>
            <person name="Crous P."/>
            <person name="Grigoriev I."/>
        </authorList>
    </citation>
    <scope>NUCLEOTIDE SEQUENCE [LARGE SCALE GENOMIC DNA]</scope>
    <source>
        <strain evidence="7">CECT 20119</strain>
    </source>
</reference>
<feature type="transmembrane region" description="Helical" evidence="4">
    <location>
        <begin position="412"/>
        <end position="435"/>
    </location>
</feature>
<evidence type="ECO:0000313" key="6">
    <source>
        <dbReference type="EMBL" id="KAF2222883.1"/>
    </source>
</evidence>
<dbReference type="InterPro" id="IPR034164">
    <property type="entry name" value="Pepsin-like_dom"/>
</dbReference>
<protein>
    <submittedName>
        <fullName evidence="6">Aspartic peptidase domain-containing protein</fullName>
    </submittedName>
</protein>
<dbReference type="PANTHER" id="PTHR47966:SF51">
    <property type="entry name" value="BETA-SITE APP-CLEAVING ENZYME, ISOFORM A-RELATED"/>
    <property type="match status" value="1"/>
</dbReference>
<keyword evidence="2" id="KW-0175">Coiled coil</keyword>
<evidence type="ECO:0000259" key="5">
    <source>
        <dbReference type="PROSITE" id="PS51767"/>
    </source>
</evidence>
<feature type="coiled-coil region" evidence="2">
    <location>
        <begin position="439"/>
        <end position="469"/>
    </location>
</feature>
<feature type="region of interest" description="Disordered" evidence="3">
    <location>
        <begin position="493"/>
        <end position="513"/>
    </location>
</feature>
<evidence type="ECO:0000256" key="1">
    <source>
        <dbReference type="ARBA" id="ARBA00007447"/>
    </source>
</evidence>
<comment type="similarity">
    <text evidence="1">Belongs to the peptidase A1 family.</text>
</comment>
<gene>
    <name evidence="6" type="ORF">BDZ85DRAFT_118698</name>
</gene>
<accession>A0A6A6GBF4</accession>
<dbReference type="EMBL" id="ML992507">
    <property type="protein sequence ID" value="KAF2222883.1"/>
    <property type="molecule type" value="Genomic_DNA"/>
</dbReference>
<keyword evidence="4" id="KW-0812">Transmembrane</keyword>
<keyword evidence="4" id="KW-1133">Transmembrane helix</keyword>
<dbReference type="CDD" id="cd05471">
    <property type="entry name" value="pepsin_like"/>
    <property type="match status" value="1"/>
</dbReference>
<dbReference type="SUPFAM" id="SSF50630">
    <property type="entry name" value="Acid proteases"/>
    <property type="match status" value="1"/>
</dbReference>
<feature type="region of interest" description="Disordered" evidence="3">
    <location>
        <begin position="567"/>
        <end position="587"/>
    </location>
</feature>
<dbReference type="OrthoDB" id="4074350at2759"/>
<organism evidence="6 7">
    <name type="scientific">Elsinoe ampelina</name>
    <dbReference type="NCBI Taxonomy" id="302913"/>
    <lineage>
        <taxon>Eukaryota</taxon>
        <taxon>Fungi</taxon>
        <taxon>Dikarya</taxon>
        <taxon>Ascomycota</taxon>
        <taxon>Pezizomycotina</taxon>
        <taxon>Dothideomycetes</taxon>
        <taxon>Dothideomycetidae</taxon>
        <taxon>Myriangiales</taxon>
        <taxon>Elsinoaceae</taxon>
        <taxon>Elsinoe</taxon>
    </lineage>
</organism>
<dbReference type="GO" id="GO:0004190">
    <property type="term" value="F:aspartic-type endopeptidase activity"/>
    <property type="evidence" value="ECO:0007669"/>
    <property type="project" value="InterPro"/>
</dbReference>
<dbReference type="Gene3D" id="2.40.70.10">
    <property type="entry name" value="Acid Proteases"/>
    <property type="match status" value="2"/>
</dbReference>
<proteinExistence type="inferred from homology"/>
<keyword evidence="4" id="KW-0472">Membrane</keyword>
<dbReference type="PROSITE" id="PS51767">
    <property type="entry name" value="PEPTIDASE_A1"/>
    <property type="match status" value="1"/>
</dbReference>
<feature type="domain" description="Peptidase A1" evidence="5">
    <location>
        <begin position="23"/>
        <end position="381"/>
    </location>
</feature>